<dbReference type="Proteomes" id="UP001519332">
    <property type="component" value="Unassembled WGS sequence"/>
</dbReference>
<sequence>MSTTEQTTFDVEALRRGIEERDAATLAALYTDDAELCIVDSVNSPSDPRILRGSAIGAFLADIAARDMTHFLDRVVATGDHVAYVESCRYPDGTRVLCAAVLDLAGGRISRQLCVQAWDGA</sequence>
<protein>
    <recommendedName>
        <fullName evidence="1">SnoaL-like domain-containing protein</fullName>
    </recommendedName>
</protein>
<keyword evidence="3" id="KW-1185">Reference proteome</keyword>
<feature type="domain" description="SnoaL-like" evidence="1">
    <location>
        <begin position="11"/>
        <end position="111"/>
    </location>
</feature>
<dbReference type="EMBL" id="JAGINW010000001">
    <property type="protein sequence ID" value="MBP2328362.1"/>
    <property type="molecule type" value="Genomic_DNA"/>
</dbReference>
<evidence type="ECO:0000313" key="3">
    <source>
        <dbReference type="Proteomes" id="UP001519332"/>
    </source>
</evidence>
<proteinExistence type="predicted"/>
<evidence type="ECO:0000259" key="1">
    <source>
        <dbReference type="Pfam" id="PF12680"/>
    </source>
</evidence>
<comment type="caution">
    <text evidence="2">The sequence shown here is derived from an EMBL/GenBank/DDBJ whole genome shotgun (WGS) entry which is preliminary data.</text>
</comment>
<dbReference type="Gene3D" id="3.10.450.50">
    <property type="match status" value="1"/>
</dbReference>
<accession>A0ABS4TVE7</accession>
<dbReference type="InterPro" id="IPR032710">
    <property type="entry name" value="NTF2-like_dom_sf"/>
</dbReference>
<gene>
    <name evidence="2" type="ORF">JOF56_008747</name>
</gene>
<dbReference type="Pfam" id="PF12680">
    <property type="entry name" value="SnoaL_2"/>
    <property type="match status" value="1"/>
</dbReference>
<dbReference type="InterPro" id="IPR037401">
    <property type="entry name" value="SnoaL-like"/>
</dbReference>
<organism evidence="2 3">
    <name type="scientific">Kibdelosporangium banguiense</name>
    <dbReference type="NCBI Taxonomy" id="1365924"/>
    <lineage>
        <taxon>Bacteria</taxon>
        <taxon>Bacillati</taxon>
        <taxon>Actinomycetota</taxon>
        <taxon>Actinomycetes</taxon>
        <taxon>Pseudonocardiales</taxon>
        <taxon>Pseudonocardiaceae</taxon>
        <taxon>Kibdelosporangium</taxon>
    </lineage>
</organism>
<name>A0ABS4TVE7_9PSEU</name>
<dbReference type="RefSeq" id="WP_209645366.1">
    <property type="nucleotide sequence ID" value="NZ_JAGINW010000001.1"/>
</dbReference>
<evidence type="ECO:0000313" key="2">
    <source>
        <dbReference type="EMBL" id="MBP2328362.1"/>
    </source>
</evidence>
<reference evidence="2 3" key="1">
    <citation type="submission" date="2021-03" db="EMBL/GenBank/DDBJ databases">
        <title>Sequencing the genomes of 1000 actinobacteria strains.</title>
        <authorList>
            <person name="Klenk H.-P."/>
        </authorList>
    </citation>
    <scope>NUCLEOTIDE SEQUENCE [LARGE SCALE GENOMIC DNA]</scope>
    <source>
        <strain evidence="2 3">DSM 46670</strain>
    </source>
</reference>
<dbReference type="SUPFAM" id="SSF54427">
    <property type="entry name" value="NTF2-like"/>
    <property type="match status" value="1"/>
</dbReference>